<dbReference type="EMBL" id="UAWO01000002">
    <property type="protein sequence ID" value="SQC08407.1"/>
    <property type="molecule type" value="Genomic_DNA"/>
</dbReference>
<dbReference type="InterPro" id="IPR055382">
    <property type="entry name" value="DUF7601"/>
</dbReference>
<gene>
    <name evidence="5" type="ORF">NCTC8081_02334</name>
</gene>
<evidence type="ECO:0000256" key="2">
    <source>
        <dbReference type="SAM" id="SignalP"/>
    </source>
</evidence>
<reference evidence="5 6" key="1">
    <citation type="submission" date="2018-06" db="EMBL/GenBank/DDBJ databases">
        <authorList>
            <consortium name="Pathogen Informatics"/>
            <person name="Doyle S."/>
        </authorList>
    </citation>
    <scope>NUCLEOTIDE SEQUENCE [LARGE SCALE GENOMIC DNA]</scope>
    <source>
        <strain evidence="5 6">NCTC8081</strain>
    </source>
</reference>
<dbReference type="Gene3D" id="2.60.40.1140">
    <property type="entry name" value="Collagen-binding surface protein Cna, B-type domain"/>
    <property type="match status" value="1"/>
</dbReference>
<dbReference type="InterPro" id="IPR022464">
    <property type="entry name" value="Strep_pil_isopept_link"/>
</dbReference>
<evidence type="ECO:0000259" key="4">
    <source>
        <dbReference type="Pfam" id="PF24547"/>
    </source>
</evidence>
<evidence type="ECO:0000259" key="3">
    <source>
        <dbReference type="Pfam" id="PF12892"/>
    </source>
</evidence>
<feature type="domain" description="Streptococcal pilin isopeptide linkage" evidence="3">
    <location>
        <begin position="46"/>
        <end position="173"/>
    </location>
</feature>
<dbReference type="AlphaFoldDB" id="A0A2X3C2V7"/>
<organism evidence="5 6">
    <name type="scientific">Clostridium perfringens</name>
    <dbReference type="NCBI Taxonomy" id="1502"/>
    <lineage>
        <taxon>Bacteria</taxon>
        <taxon>Bacillati</taxon>
        <taxon>Bacillota</taxon>
        <taxon>Clostridia</taxon>
        <taxon>Eubacteriales</taxon>
        <taxon>Clostridiaceae</taxon>
        <taxon>Clostridium</taxon>
    </lineage>
</organism>
<proteinExistence type="predicted"/>
<evidence type="ECO:0000313" key="5">
    <source>
        <dbReference type="EMBL" id="SQC08407.1"/>
    </source>
</evidence>
<dbReference type="Pfam" id="PF24547">
    <property type="entry name" value="DUF7601"/>
    <property type="match status" value="1"/>
</dbReference>
<name>A0A2X3C2V7_CLOPF</name>
<sequence length="349" mass="37985">MINKKKLSALLLSGAMLMSMSTSVFAQGVPTIREGTEGHPATATIKKNFEFSEGIATPQVTFKFTATSSTPDAPTATITDISYTDGENAGNITDGKYTISKNTAISFGEFPHAGLYEYTVKETNEHGTGITYDTNEYKVHVYVANGKDKPYVKTITSENNNEKKPIIFTNTYKKDASLIIEKNTTGELADKTKDFDFTIIFTKSATSDDKIFTGKIGNETVTCEAGVEQTFKLHDKEQLVFNNLPAGTRYVVKEKGIPSDGYTPSVTVIENDVTTVNGIKGNETDDLSSSTNGTNLVGEKTNKVTFVNTHNDTPITGIIINNSPFILMISFAVLGFGALAIIKRRKTIR</sequence>
<dbReference type="Pfam" id="PF12892">
    <property type="entry name" value="FctA"/>
    <property type="match status" value="1"/>
</dbReference>
<keyword evidence="1" id="KW-1133">Transmembrane helix</keyword>
<keyword evidence="1" id="KW-0472">Membrane</keyword>
<dbReference type="Proteomes" id="UP000250234">
    <property type="component" value="Unassembled WGS sequence"/>
</dbReference>
<dbReference type="InterPro" id="IPR038174">
    <property type="entry name" value="Strep_pil_link_sf"/>
</dbReference>
<feature type="chain" id="PRO_5015899743" evidence="2">
    <location>
        <begin position="27"/>
        <end position="349"/>
    </location>
</feature>
<dbReference type="NCBIfam" id="TIGR03786">
    <property type="entry name" value="strep_pil_rpt"/>
    <property type="match status" value="1"/>
</dbReference>
<accession>A0A2X3C2V7</accession>
<feature type="transmembrane region" description="Helical" evidence="1">
    <location>
        <begin position="325"/>
        <end position="342"/>
    </location>
</feature>
<feature type="domain" description="DUF7601" evidence="4">
    <location>
        <begin position="177"/>
        <end position="309"/>
    </location>
</feature>
<keyword evidence="2" id="KW-0732">Signal</keyword>
<evidence type="ECO:0000256" key="1">
    <source>
        <dbReference type="SAM" id="Phobius"/>
    </source>
</evidence>
<feature type="signal peptide" evidence="2">
    <location>
        <begin position="1"/>
        <end position="26"/>
    </location>
</feature>
<evidence type="ECO:0000313" key="6">
    <source>
        <dbReference type="Proteomes" id="UP000250234"/>
    </source>
</evidence>
<keyword evidence="1" id="KW-0812">Transmembrane</keyword>
<protein>
    <submittedName>
        <fullName evidence="5">Pilus backbone structural protein</fullName>
    </submittedName>
</protein>
<dbReference type="Gene3D" id="2.60.40.3050">
    <property type="match status" value="1"/>
</dbReference>